<evidence type="ECO:0000313" key="2">
    <source>
        <dbReference type="Proteomes" id="UP000032430"/>
    </source>
</evidence>
<name>A0A098G0K0_9GAMM</name>
<gene>
    <name evidence="1" type="ORF">LFA_0006</name>
</gene>
<sequence>MGFEKVDLGAFEPVKHLICGSSTLVVNQDEQLVKWSFDPWGISGLRLQKLSSIALPKDANSILNIFYVRATFDARILSDGQGPSPRLRPNYFSIN</sequence>
<evidence type="ECO:0000313" key="1">
    <source>
        <dbReference type="EMBL" id="CEG55494.1"/>
    </source>
</evidence>
<protein>
    <submittedName>
        <fullName evidence="1">Uncharacterized protein</fullName>
    </submittedName>
</protein>
<accession>A0A098G0K0</accession>
<organism evidence="1 2">
    <name type="scientific">Legionella fallonii LLAP-10</name>
    <dbReference type="NCBI Taxonomy" id="1212491"/>
    <lineage>
        <taxon>Bacteria</taxon>
        <taxon>Pseudomonadati</taxon>
        <taxon>Pseudomonadota</taxon>
        <taxon>Gammaproteobacteria</taxon>
        <taxon>Legionellales</taxon>
        <taxon>Legionellaceae</taxon>
        <taxon>Legionella</taxon>
    </lineage>
</organism>
<keyword evidence="2" id="KW-1185">Reference proteome</keyword>
<proteinExistence type="predicted"/>
<dbReference type="Proteomes" id="UP000032430">
    <property type="component" value="Chromosome I"/>
</dbReference>
<dbReference type="HOGENOM" id="CLU_2369360_0_0_6"/>
<reference evidence="2" key="1">
    <citation type="submission" date="2014-09" db="EMBL/GenBank/DDBJ databases">
        <authorList>
            <person name="Gomez-Valero L."/>
        </authorList>
    </citation>
    <scope>NUCLEOTIDE SEQUENCE [LARGE SCALE GENOMIC DNA]</scope>
    <source>
        <strain evidence="2">ATCC700992</strain>
    </source>
</reference>
<dbReference type="AlphaFoldDB" id="A0A098G0K0"/>
<dbReference type="KEGG" id="lfa:LFA_0006"/>
<dbReference type="EMBL" id="LN614827">
    <property type="protein sequence ID" value="CEG55494.1"/>
    <property type="molecule type" value="Genomic_DNA"/>
</dbReference>